<dbReference type="InterPro" id="IPR050505">
    <property type="entry name" value="WDR55/POC1"/>
</dbReference>
<keyword evidence="2" id="KW-0677">Repeat</keyword>
<feature type="repeat" description="WD" evidence="3">
    <location>
        <begin position="477"/>
        <end position="508"/>
    </location>
</feature>
<comment type="caution">
    <text evidence="5">The sequence shown here is derived from an EMBL/GenBank/DDBJ whole genome shotgun (WGS) entry which is preliminary data.</text>
</comment>
<dbReference type="Pfam" id="PF13360">
    <property type="entry name" value="PQQ_2"/>
    <property type="match status" value="1"/>
</dbReference>
<evidence type="ECO:0000313" key="5">
    <source>
        <dbReference type="EMBL" id="KPL85079.1"/>
    </source>
</evidence>
<evidence type="ECO:0000256" key="1">
    <source>
        <dbReference type="ARBA" id="ARBA00022574"/>
    </source>
</evidence>
<dbReference type="InterPro" id="IPR001680">
    <property type="entry name" value="WD40_rpt"/>
</dbReference>
<dbReference type="PANTHER" id="PTHR44019">
    <property type="entry name" value="WD REPEAT-CONTAINING PROTEIN 55"/>
    <property type="match status" value="1"/>
</dbReference>
<feature type="domain" description="Pyrrolo-quinoline quinone repeat" evidence="4">
    <location>
        <begin position="492"/>
        <end position="680"/>
    </location>
</feature>
<dbReference type="PROSITE" id="PS50294">
    <property type="entry name" value="WD_REPEATS_REGION"/>
    <property type="match status" value="3"/>
</dbReference>
<keyword evidence="1 3" id="KW-0853">WD repeat</keyword>
<dbReference type="RefSeq" id="WP_062418560.1">
    <property type="nucleotide sequence ID" value="NZ_DF967974.1"/>
</dbReference>
<dbReference type="PANTHER" id="PTHR44019:SF8">
    <property type="entry name" value="POC1 CENTRIOLAR PROTEIN HOMOLOG"/>
    <property type="match status" value="1"/>
</dbReference>
<feature type="repeat" description="WD" evidence="3">
    <location>
        <begin position="648"/>
        <end position="682"/>
    </location>
</feature>
<feature type="repeat" description="WD" evidence="3">
    <location>
        <begin position="561"/>
        <end position="602"/>
    </location>
</feature>
<dbReference type="AlphaFoldDB" id="A0A0P6XRD5"/>
<dbReference type="EMBL" id="LGCM01000027">
    <property type="protein sequence ID" value="KPL85079.1"/>
    <property type="molecule type" value="Genomic_DNA"/>
</dbReference>
<keyword evidence="6" id="KW-1185">Reference proteome</keyword>
<evidence type="ECO:0000256" key="3">
    <source>
        <dbReference type="PROSITE-ProRule" id="PRU00221"/>
    </source>
</evidence>
<evidence type="ECO:0000259" key="4">
    <source>
        <dbReference type="Pfam" id="PF13360"/>
    </source>
</evidence>
<dbReference type="Gene3D" id="2.130.10.10">
    <property type="entry name" value="YVTN repeat-like/Quinoprotein amine dehydrogenase"/>
    <property type="match status" value="2"/>
</dbReference>
<dbReference type="STRING" id="229921.ADN01_06815"/>
<protein>
    <recommendedName>
        <fullName evidence="4">Pyrrolo-quinoline quinone repeat domain-containing protein</fullName>
    </recommendedName>
</protein>
<sequence length="749" mass="81459">MTPEDLHALAKFLSSANPQTLESSALQQFLLLRGAVAALQDDGSHQAAAFLAQAAADCPIPETRALALQALGLMASQGSPDALRQLFDLYFTWGSPDTAQQIITRGLIHPDPQAQNAFAFLTQPPDQWASQPQAYTALTAFYRQAEPAVQKHLLQAAKNYHLSPWIWIVTIAASPDQPEAYADILNHGYPTLNGELRALFLAVLSEHIQKGSQPAADALAALFLRFDDPQALQTAVTLKAAPSDSLQRALFFFLSGQWAEYERVDFNHTLLTSLYESASPALRRRILAQSRTSGHIEWLNPAGAVRPRWLSELSPADWQAAVQSLAQSDRTADLWKLILVSPPTESVRILDVLRSLQWQPPNAEDRGFYSQLLTLAGDCLKTPFTLPQPRRLKGLEAVVSSLLFEPSGKHLIVGTAASAIHFFDIPHWDLQGQVILAPTRPIRTLAVNTQGSYLAAAGGDNAVHIFRLDNFQLAKSITGHTNLIRGLAIAADERTLYSAGFDGTVRAWRFPVGGELWQAAPGDQEITALHCSAQGDLLITTGSLGKLHVWGAADGQMLWELSAHDGPITALALSPSSAAAVTAGRDSRLCIWNYASGRSLNQFSLSSETGRATCLVHHPTASAVFMGDDRGQITCWNPTNGQALLPALTSHSKTVLAAAISPDGRFLVTSGMEGALLAWDLELFLLTHQNLEQLTPAALPRVQSLLTAAARPTERVWLSYVLEILRRRQKYEIELGSAVIQAGEFDIQL</sequence>
<reference evidence="5 6" key="1">
    <citation type="submission" date="2015-07" db="EMBL/GenBank/DDBJ databases">
        <title>Genome sequence of Levilinea saccharolytica DSM 16555.</title>
        <authorList>
            <person name="Hemp J."/>
            <person name="Ward L.M."/>
            <person name="Pace L.A."/>
            <person name="Fischer W.W."/>
        </authorList>
    </citation>
    <scope>NUCLEOTIDE SEQUENCE [LARGE SCALE GENOMIC DNA]</scope>
    <source>
        <strain evidence="5 6">KIBI-1</strain>
    </source>
</reference>
<dbReference type="SUPFAM" id="SSF50978">
    <property type="entry name" value="WD40 repeat-like"/>
    <property type="match status" value="1"/>
</dbReference>
<dbReference type="PROSITE" id="PS50082">
    <property type="entry name" value="WD_REPEATS_2"/>
    <property type="match status" value="3"/>
</dbReference>
<dbReference type="CDD" id="cd00200">
    <property type="entry name" value="WD40"/>
    <property type="match status" value="1"/>
</dbReference>
<evidence type="ECO:0000256" key="2">
    <source>
        <dbReference type="ARBA" id="ARBA00022737"/>
    </source>
</evidence>
<accession>A0A0P6XRD5</accession>
<organism evidence="5 6">
    <name type="scientific">Levilinea saccharolytica</name>
    <dbReference type="NCBI Taxonomy" id="229921"/>
    <lineage>
        <taxon>Bacteria</taxon>
        <taxon>Bacillati</taxon>
        <taxon>Chloroflexota</taxon>
        <taxon>Anaerolineae</taxon>
        <taxon>Anaerolineales</taxon>
        <taxon>Anaerolineaceae</taxon>
        <taxon>Levilinea</taxon>
    </lineage>
</organism>
<name>A0A0P6XRD5_9CHLR</name>
<dbReference type="InterPro" id="IPR036322">
    <property type="entry name" value="WD40_repeat_dom_sf"/>
</dbReference>
<dbReference type="Proteomes" id="UP000050501">
    <property type="component" value="Unassembled WGS sequence"/>
</dbReference>
<dbReference type="SMART" id="SM00320">
    <property type="entry name" value="WD40"/>
    <property type="match status" value="7"/>
</dbReference>
<dbReference type="OrthoDB" id="153092at2"/>
<dbReference type="InterPro" id="IPR015943">
    <property type="entry name" value="WD40/YVTN_repeat-like_dom_sf"/>
</dbReference>
<gene>
    <name evidence="5" type="ORF">ADN01_06815</name>
</gene>
<evidence type="ECO:0000313" key="6">
    <source>
        <dbReference type="Proteomes" id="UP000050501"/>
    </source>
</evidence>
<proteinExistence type="predicted"/>
<dbReference type="InterPro" id="IPR002372">
    <property type="entry name" value="PQQ_rpt_dom"/>
</dbReference>